<dbReference type="AlphaFoldDB" id="F0ZQC8"/>
<evidence type="ECO:0000313" key="1">
    <source>
        <dbReference type="EMBL" id="EGC33884.1"/>
    </source>
</evidence>
<dbReference type="EMBL" id="GL871122">
    <property type="protein sequence ID" value="EGC33884.1"/>
    <property type="molecule type" value="Genomic_DNA"/>
</dbReference>
<organism evidence="1 2">
    <name type="scientific">Dictyostelium purpureum</name>
    <name type="common">Slime mold</name>
    <dbReference type="NCBI Taxonomy" id="5786"/>
    <lineage>
        <taxon>Eukaryota</taxon>
        <taxon>Amoebozoa</taxon>
        <taxon>Evosea</taxon>
        <taxon>Eumycetozoa</taxon>
        <taxon>Dictyostelia</taxon>
        <taxon>Dictyosteliales</taxon>
        <taxon>Dictyosteliaceae</taxon>
        <taxon>Dictyostelium</taxon>
    </lineage>
</organism>
<evidence type="ECO:0000313" key="2">
    <source>
        <dbReference type="Proteomes" id="UP000001064"/>
    </source>
</evidence>
<dbReference type="InParanoid" id="F0ZQC8"/>
<keyword evidence="2" id="KW-1185">Reference proteome</keyword>
<accession>F0ZQC8</accession>
<proteinExistence type="predicted"/>
<dbReference type="RefSeq" id="XP_003289622.1">
    <property type="nucleotide sequence ID" value="XM_003289574.1"/>
</dbReference>
<reference evidence="2" key="1">
    <citation type="journal article" date="2011" name="Genome Biol.">
        <title>Comparative genomics of the social amoebae Dictyostelium discoideum and Dictyostelium purpureum.</title>
        <authorList>
            <consortium name="US DOE Joint Genome Institute (JGI-PGF)"/>
            <person name="Sucgang R."/>
            <person name="Kuo A."/>
            <person name="Tian X."/>
            <person name="Salerno W."/>
            <person name="Parikh A."/>
            <person name="Feasley C.L."/>
            <person name="Dalin E."/>
            <person name="Tu H."/>
            <person name="Huang E."/>
            <person name="Barry K."/>
            <person name="Lindquist E."/>
            <person name="Shapiro H."/>
            <person name="Bruce D."/>
            <person name="Schmutz J."/>
            <person name="Salamov A."/>
            <person name="Fey P."/>
            <person name="Gaudet P."/>
            <person name="Anjard C."/>
            <person name="Babu M.M."/>
            <person name="Basu S."/>
            <person name="Bushmanova Y."/>
            <person name="van der Wel H."/>
            <person name="Katoh-Kurasawa M."/>
            <person name="Dinh C."/>
            <person name="Coutinho P.M."/>
            <person name="Saito T."/>
            <person name="Elias M."/>
            <person name="Schaap P."/>
            <person name="Kay R.R."/>
            <person name="Henrissat B."/>
            <person name="Eichinger L."/>
            <person name="Rivero F."/>
            <person name="Putnam N.H."/>
            <person name="West C.M."/>
            <person name="Loomis W.F."/>
            <person name="Chisholm R.L."/>
            <person name="Shaulsky G."/>
            <person name="Strassmann J.E."/>
            <person name="Queller D.C."/>
            <person name="Kuspa A."/>
            <person name="Grigoriev I.V."/>
        </authorList>
    </citation>
    <scope>NUCLEOTIDE SEQUENCE [LARGE SCALE GENOMIC DNA]</scope>
    <source>
        <strain evidence="2">QSDP1</strain>
    </source>
</reference>
<gene>
    <name evidence="1" type="ORF">DICPUDRAFT_80398</name>
</gene>
<dbReference type="KEGG" id="dpp:DICPUDRAFT_80398"/>
<dbReference type="VEuPathDB" id="AmoebaDB:DICPUDRAFT_80398"/>
<dbReference type="Proteomes" id="UP000001064">
    <property type="component" value="Unassembled WGS sequence"/>
</dbReference>
<name>F0ZQC8_DICPU</name>
<sequence length="257" mass="31171">MSIINEKIIFYNNCMADIESKENCLILKEEDIINGHLKTYKKEEENKVNQIVFYSSFNMTNDKATLIGLYEKYEYFHQNILQTFNDLKVLITCHFYNNNYSFLSTLKHLSIFKYENFNIFSNRFKIKINNDCKDHDMEKLKLFKEAINKKNNLKIEEYSVEDIHLKFSEVVIYSLFYPTILKIQNKIDKGKFMDNLKEEKKFFEKNEKIDMDFLLYQLQVLIKNIENKEYIANSIKEKYIQEIRKSIENKNFQFLDW</sequence>
<protein>
    <submittedName>
        <fullName evidence="1">Uncharacterized protein</fullName>
    </submittedName>
</protein>
<dbReference type="GeneID" id="10502812"/>